<dbReference type="HOGENOM" id="CLU_156432_0_0_3"/>
<evidence type="ECO:0000313" key="2">
    <source>
        <dbReference type="EMBL" id="ACK72287.1"/>
    </source>
</evidence>
<sequence>MSTSITLNLPDQLYRRAQNLAQLINRDINDILIEAINLSFIQTEDLSRVDSLSDQEVIRLTQLEMEPNQDERLSQLLEQQQAGLLNDTERGELWSLMQIYQTLLLQKAQGLNEAVHRGLIQPLSS</sequence>
<gene>
    <name evidence="1" type="ordered locus">PCC7424_2449</name>
    <name evidence="2" type="ordered locus">PCC7424_3909</name>
</gene>
<dbReference type="KEGG" id="cyc:PCC7424_2449"/>
<reference evidence="3" key="2">
    <citation type="journal article" date="2011" name="MBio">
        <title>Novel metabolic attributes of the genus Cyanothece, comprising a group of unicellular nitrogen-fixing Cyanobacteria.</title>
        <authorList>
            <person name="Bandyopadhyay A."/>
            <person name="Elvitigala T."/>
            <person name="Welsh E."/>
            <person name="Stockel J."/>
            <person name="Liberton M."/>
            <person name="Min H."/>
            <person name="Sherman L.A."/>
            <person name="Pakrasi H.B."/>
        </authorList>
    </citation>
    <scope>NUCLEOTIDE SEQUENCE [LARGE SCALE GENOMIC DNA]</scope>
    <source>
        <strain evidence="3">PCC 7424</strain>
    </source>
</reference>
<proteinExistence type="predicted"/>
<reference evidence="1" key="1">
    <citation type="submission" date="2008-12" db="EMBL/GenBank/DDBJ databases">
        <title>Complete sequence of chromosome Cyanothece sp. PCC 7424.</title>
        <authorList>
            <consortium name="US DOE Joint Genome Institute"/>
            <person name="Lucas S."/>
            <person name="Copeland A."/>
            <person name="Lapidus A."/>
            <person name="Glavina del Rio T."/>
            <person name="Dalin E."/>
            <person name="Tice H."/>
            <person name="Bruce D."/>
            <person name="Goodwin L."/>
            <person name="Pitluck S."/>
            <person name="Chertkov O."/>
            <person name="Brettin T."/>
            <person name="Detter J.C."/>
            <person name="Han C."/>
            <person name="Larimer F."/>
            <person name="Land M."/>
            <person name="Hauser L."/>
            <person name="Kyrpides N."/>
            <person name="Mikhailova N."/>
            <person name="Liberton M."/>
            <person name="Stoeckel J."/>
            <person name="Banerjee A."/>
            <person name="Singh A."/>
            <person name="Page L."/>
            <person name="Sato H."/>
            <person name="Zhao L."/>
            <person name="Sherman L."/>
            <person name="Pakrasi H."/>
            <person name="Richardson P."/>
        </authorList>
    </citation>
    <scope>NUCLEOTIDE SEQUENCE</scope>
    <source>
        <strain evidence="1">PCC 7424</strain>
    </source>
</reference>
<dbReference type="RefSeq" id="WP_015954471.1">
    <property type="nucleotide sequence ID" value="NC_011729.1"/>
</dbReference>
<accession>B7KJ31</accession>
<dbReference type="STRING" id="65393.PCC7424_2449"/>
<evidence type="ECO:0000313" key="1">
    <source>
        <dbReference type="EMBL" id="ACK70867.1"/>
    </source>
</evidence>
<dbReference type="EMBL" id="CP001291">
    <property type="protein sequence ID" value="ACK72287.1"/>
    <property type="molecule type" value="Genomic_DNA"/>
</dbReference>
<organism evidence="1 3">
    <name type="scientific">Gloeothece citriformis (strain PCC 7424)</name>
    <name type="common">Cyanothece sp. (strain PCC 7424)</name>
    <dbReference type="NCBI Taxonomy" id="65393"/>
    <lineage>
        <taxon>Bacteria</taxon>
        <taxon>Bacillati</taxon>
        <taxon>Cyanobacteriota</taxon>
        <taxon>Cyanophyceae</taxon>
        <taxon>Oscillatoriophycideae</taxon>
        <taxon>Chroococcales</taxon>
        <taxon>Aphanothecaceae</taxon>
        <taxon>Gloeothece</taxon>
        <taxon>Gloeothece citriformis</taxon>
    </lineage>
</organism>
<dbReference type="Proteomes" id="UP000002384">
    <property type="component" value="Chromosome"/>
</dbReference>
<dbReference type="OrthoDB" id="495831at2"/>
<keyword evidence="3" id="KW-1185">Reference proteome</keyword>
<dbReference type="KEGG" id="cyc:PCC7424_3909"/>
<dbReference type="AlphaFoldDB" id="B7KJ31"/>
<dbReference type="EMBL" id="CP001291">
    <property type="protein sequence ID" value="ACK70867.1"/>
    <property type="molecule type" value="Genomic_DNA"/>
</dbReference>
<evidence type="ECO:0000313" key="3">
    <source>
        <dbReference type="Proteomes" id="UP000002384"/>
    </source>
</evidence>
<dbReference type="eggNOG" id="ENOG5032SPS">
    <property type="taxonomic scope" value="Bacteria"/>
</dbReference>
<protein>
    <submittedName>
        <fullName evidence="1">Uncharacterized protein</fullName>
    </submittedName>
</protein>
<name>B7KJ31_GLOC7</name>